<evidence type="ECO:0000256" key="4">
    <source>
        <dbReference type="ARBA" id="ARBA00023098"/>
    </source>
</evidence>
<keyword evidence="4 6" id="KW-0443">Lipid metabolism</keyword>
<name>A0A8H7CZX4_9AGAR</name>
<keyword evidence="2 6" id="KW-0378">Hydrolase</keyword>
<evidence type="ECO:0000256" key="7">
    <source>
        <dbReference type="SAM" id="MobiDB-lite"/>
    </source>
</evidence>
<dbReference type="GO" id="GO:0016042">
    <property type="term" value="P:lipid catabolic process"/>
    <property type="evidence" value="ECO:0007669"/>
    <property type="project" value="UniProtKB-KW"/>
</dbReference>
<dbReference type="PROSITE" id="PS50008">
    <property type="entry name" value="PIPLC_Y_DOMAIN"/>
    <property type="match status" value="1"/>
</dbReference>
<dbReference type="SMART" id="SM00149">
    <property type="entry name" value="PLCYc"/>
    <property type="match status" value="1"/>
</dbReference>
<dbReference type="GO" id="GO:0004435">
    <property type="term" value="F:phosphatidylinositol-4,5-bisphosphate phospholipase C activity"/>
    <property type="evidence" value="ECO:0007669"/>
    <property type="project" value="UniProtKB-EC"/>
</dbReference>
<dbReference type="PANTHER" id="PTHR10336">
    <property type="entry name" value="PHOSPHOINOSITIDE-SPECIFIC PHOSPHOLIPASE C FAMILY PROTEIN"/>
    <property type="match status" value="1"/>
</dbReference>
<dbReference type="SMART" id="SM00148">
    <property type="entry name" value="PLCXc"/>
    <property type="match status" value="1"/>
</dbReference>
<evidence type="ECO:0000256" key="3">
    <source>
        <dbReference type="ARBA" id="ARBA00022963"/>
    </source>
</evidence>
<evidence type="ECO:0000256" key="2">
    <source>
        <dbReference type="ARBA" id="ARBA00022801"/>
    </source>
</evidence>
<keyword evidence="11" id="KW-1185">Reference proteome</keyword>
<dbReference type="SUPFAM" id="SSF51695">
    <property type="entry name" value="PLC-like phosphodiesterases"/>
    <property type="match status" value="1"/>
</dbReference>
<feature type="domain" description="PI-PLC Y-box" evidence="9">
    <location>
        <begin position="636"/>
        <end position="753"/>
    </location>
</feature>
<dbReference type="EMBL" id="JACAZI010000007">
    <property type="protein sequence ID" value="KAF7356799.1"/>
    <property type="molecule type" value="Genomic_DNA"/>
</dbReference>
<dbReference type="Pfam" id="PF00388">
    <property type="entry name" value="PI-PLC-X"/>
    <property type="match status" value="1"/>
</dbReference>
<dbReference type="InterPro" id="IPR001711">
    <property type="entry name" value="PLipase_C_Pinositol-sp_Y"/>
</dbReference>
<evidence type="ECO:0000259" key="9">
    <source>
        <dbReference type="PROSITE" id="PS50008"/>
    </source>
</evidence>
<keyword evidence="3 6" id="KW-0442">Lipid degradation</keyword>
<dbReference type="SUPFAM" id="SSF47473">
    <property type="entry name" value="EF-hand"/>
    <property type="match status" value="1"/>
</dbReference>
<dbReference type="SMART" id="SM00239">
    <property type="entry name" value="C2"/>
    <property type="match status" value="1"/>
</dbReference>
<comment type="catalytic activity">
    <reaction evidence="6">
        <text>a 1,2-diacyl-sn-glycero-3-phospho-(1D-myo-inositol-4,5-bisphosphate) + H2O = 1D-myo-inositol 1,4,5-trisphosphate + a 1,2-diacyl-sn-glycerol + H(+)</text>
        <dbReference type="Rhea" id="RHEA:33179"/>
        <dbReference type="ChEBI" id="CHEBI:15377"/>
        <dbReference type="ChEBI" id="CHEBI:15378"/>
        <dbReference type="ChEBI" id="CHEBI:17815"/>
        <dbReference type="ChEBI" id="CHEBI:58456"/>
        <dbReference type="ChEBI" id="CHEBI:203600"/>
        <dbReference type="EC" id="3.1.4.11"/>
    </reaction>
</comment>
<dbReference type="InterPro" id="IPR035892">
    <property type="entry name" value="C2_domain_sf"/>
</dbReference>
<dbReference type="CDD" id="cd08558">
    <property type="entry name" value="PI-PLCc_eukaryota"/>
    <property type="match status" value="1"/>
</dbReference>
<evidence type="ECO:0000313" key="11">
    <source>
        <dbReference type="Proteomes" id="UP000620124"/>
    </source>
</evidence>
<dbReference type="InterPro" id="IPR011993">
    <property type="entry name" value="PH-like_dom_sf"/>
</dbReference>
<dbReference type="SUPFAM" id="SSF50729">
    <property type="entry name" value="PH domain-like"/>
    <property type="match status" value="1"/>
</dbReference>
<evidence type="ECO:0000256" key="5">
    <source>
        <dbReference type="ARBA" id="ARBA00023224"/>
    </source>
</evidence>
<dbReference type="Gene3D" id="2.30.29.30">
    <property type="entry name" value="Pleckstrin-homology domain (PH domain)/Phosphotyrosine-binding domain (PTB)"/>
    <property type="match status" value="1"/>
</dbReference>
<proteinExistence type="predicted"/>
<evidence type="ECO:0000256" key="1">
    <source>
        <dbReference type="ARBA" id="ARBA00012368"/>
    </source>
</evidence>
<keyword evidence="5" id="KW-0807">Transducer</keyword>
<dbReference type="Pfam" id="PF00387">
    <property type="entry name" value="PI-PLC-Y"/>
    <property type="match status" value="1"/>
</dbReference>
<feature type="region of interest" description="Disordered" evidence="7">
    <location>
        <begin position="566"/>
        <end position="590"/>
    </location>
</feature>
<dbReference type="InterPro" id="IPR000008">
    <property type="entry name" value="C2_dom"/>
</dbReference>
<dbReference type="InterPro" id="IPR000909">
    <property type="entry name" value="PLipase_C_PInositol-sp_X_dom"/>
</dbReference>
<organism evidence="10 11">
    <name type="scientific">Mycena venus</name>
    <dbReference type="NCBI Taxonomy" id="2733690"/>
    <lineage>
        <taxon>Eukaryota</taxon>
        <taxon>Fungi</taxon>
        <taxon>Dikarya</taxon>
        <taxon>Basidiomycota</taxon>
        <taxon>Agaricomycotina</taxon>
        <taxon>Agaricomycetes</taxon>
        <taxon>Agaricomycetidae</taxon>
        <taxon>Agaricales</taxon>
        <taxon>Marasmiineae</taxon>
        <taxon>Mycenaceae</taxon>
        <taxon>Mycena</taxon>
    </lineage>
</organism>
<dbReference type="SUPFAM" id="SSF49562">
    <property type="entry name" value="C2 domain (Calcium/lipid-binding domain, CaLB)"/>
    <property type="match status" value="1"/>
</dbReference>
<dbReference type="PROSITE" id="PS50007">
    <property type="entry name" value="PIPLC_X_DOMAIN"/>
    <property type="match status" value="1"/>
</dbReference>
<dbReference type="InterPro" id="IPR001192">
    <property type="entry name" value="PI-PLC_fam"/>
</dbReference>
<dbReference type="GO" id="GO:0048015">
    <property type="term" value="P:phosphatidylinositol-mediated signaling"/>
    <property type="evidence" value="ECO:0007669"/>
    <property type="project" value="TreeGrafter"/>
</dbReference>
<dbReference type="CDD" id="cd00275">
    <property type="entry name" value="C2_PLC_like"/>
    <property type="match status" value="1"/>
</dbReference>
<reference evidence="10" key="1">
    <citation type="submission" date="2020-05" db="EMBL/GenBank/DDBJ databases">
        <title>Mycena genomes resolve the evolution of fungal bioluminescence.</title>
        <authorList>
            <person name="Tsai I.J."/>
        </authorList>
    </citation>
    <scope>NUCLEOTIDE SEQUENCE</scope>
    <source>
        <strain evidence="10">CCC161011</strain>
    </source>
</reference>
<accession>A0A8H7CZX4</accession>
<dbReference type="Gene3D" id="3.20.20.190">
    <property type="entry name" value="Phosphatidylinositol (PI) phosphodiesterase"/>
    <property type="match status" value="1"/>
</dbReference>
<feature type="compositionally biased region" description="Low complexity" evidence="7">
    <location>
        <begin position="259"/>
        <end position="273"/>
    </location>
</feature>
<protein>
    <recommendedName>
        <fullName evidence="1 6">Phosphoinositide phospholipase C</fullName>
        <ecNumber evidence="1 6">3.1.4.11</ecNumber>
    </recommendedName>
</protein>
<dbReference type="PROSITE" id="PS50004">
    <property type="entry name" value="C2"/>
    <property type="match status" value="1"/>
</dbReference>
<evidence type="ECO:0000259" key="8">
    <source>
        <dbReference type="PROSITE" id="PS50004"/>
    </source>
</evidence>
<dbReference type="EC" id="3.1.4.11" evidence="1 6"/>
<dbReference type="OrthoDB" id="269822at2759"/>
<dbReference type="InterPro" id="IPR011992">
    <property type="entry name" value="EF-hand-dom_pair"/>
</dbReference>
<comment type="caution">
    <text evidence="10">The sequence shown here is derived from an EMBL/GenBank/DDBJ whole genome shotgun (WGS) entry which is preliminary data.</text>
</comment>
<dbReference type="InterPro" id="IPR017946">
    <property type="entry name" value="PLC-like_Pdiesterase_TIM-brl"/>
</dbReference>
<dbReference type="Proteomes" id="UP000620124">
    <property type="component" value="Unassembled WGS sequence"/>
</dbReference>
<dbReference type="AlphaFoldDB" id="A0A8H7CZX4"/>
<evidence type="ECO:0000256" key="6">
    <source>
        <dbReference type="RuleBase" id="RU361133"/>
    </source>
</evidence>
<dbReference type="PANTHER" id="PTHR10336:SF36">
    <property type="entry name" value="1-PHOSPHATIDYLINOSITOL 4,5-BISPHOSPHATE PHOSPHODIESTERASE BETA-4"/>
    <property type="match status" value="1"/>
</dbReference>
<dbReference type="Gene3D" id="1.10.238.10">
    <property type="entry name" value="EF-hand"/>
    <property type="match status" value="1"/>
</dbReference>
<dbReference type="PRINTS" id="PR00390">
    <property type="entry name" value="PHPHLIPASEC"/>
</dbReference>
<feature type="domain" description="C2" evidence="8">
    <location>
        <begin position="749"/>
        <end position="911"/>
    </location>
</feature>
<feature type="compositionally biased region" description="Low complexity" evidence="7">
    <location>
        <begin position="566"/>
        <end position="582"/>
    </location>
</feature>
<dbReference type="CDD" id="cd13360">
    <property type="entry name" value="PH_PLC_fungal"/>
    <property type="match status" value="1"/>
</dbReference>
<sequence length="932" mass="103042">MATTTEPKPEPVPDAHPTVPLLLQHGIQLTKISEKSQKKVVFRIDPDEGQILYESRKHGVVPIETIKEIRTGPDAQYYCTQFGFSGDAVDRWITIVYVLHSTYNTLHLLAPTRDVRDLWETSVRKLYSIRLGLMHDLDNPDIRRTVWERQYWKLADKGGDQSLNLDEVKSLCIRLNIDFPKGEIDRLFKEFQQFVKLLKRRPELEALYKKLCGEHPLDLTAFEKFMKETQKSSLTSAELKIVFEKHATVDLTPPPAAPPHSAVVPPVATSVTPDSLPPAPVSAPQPASDSPPLVAAASPVPSTNANTLAAAAPCSSSGCSSNISAAECRRYASSNCRSSSHPTITRSDRAAGQALHPLLPPVAAPSLSPPSARGMSLDDFSSFLMSQDNAPTHPESNDMTQPMSDYFISTSHNTYLVGNQLMGVSTIEGYIRALLIGARSVELDIYDGPREPMVYHGKTLTSAVSVREICQAVAKYAFVSSPYPVMLSCEVHCGLVQQDILVDIMTKAFGSALVRVPVDEHPKLVALPSPDQLKGRIMVKTKNLYVAAELDAIKAHKKVAHAAAAKAAHLEAEPPSSSSSSESESEAQAVMEEIGDEISALKHKWHKLRGIPSPPMSDQADPKVKGKTKVPMSMALASLLVYTVGVKCRGIDPSQEYGVEQIFSLSENSANKYIKDGAGIEDLIRHTQTHVVRIYPKGTRVNSTNYEPLQYWAAGCQLVALNVQTMDLGYRINQAMFLRRGRQGYVLKPRALRDPHFEELRKHTNHFFDVTIISAQQLPRPKDSHGEEVVEKSIVDPYIEVVLHIPSWSNSPFLPTDKSYNHVPPSDASGSLGTSARRISYSTPAVKNNGFNPMWQEELCLPFDCIGGMTELIFVEFIVKQDKKPDAEPLASYIAPLSSLQHGFRHLPLHDVQLCQYLFSTLFVYINVRDVS</sequence>
<gene>
    <name evidence="10" type="ORF">MVEN_01015200</name>
</gene>
<feature type="compositionally biased region" description="Low complexity" evidence="7">
    <location>
        <begin position="284"/>
        <end position="299"/>
    </location>
</feature>
<feature type="region of interest" description="Disordered" evidence="7">
    <location>
        <begin position="252"/>
        <end position="299"/>
    </location>
</feature>
<dbReference type="Gene3D" id="2.60.40.150">
    <property type="entry name" value="C2 domain"/>
    <property type="match status" value="1"/>
</dbReference>
<evidence type="ECO:0000313" key="10">
    <source>
        <dbReference type="EMBL" id="KAF7356799.1"/>
    </source>
</evidence>
<dbReference type="InterPro" id="IPR037755">
    <property type="entry name" value="Plc1_PH"/>
</dbReference>
<dbReference type="GO" id="GO:0051209">
    <property type="term" value="P:release of sequestered calcium ion into cytosol"/>
    <property type="evidence" value="ECO:0007669"/>
    <property type="project" value="TreeGrafter"/>
</dbReference>